<dbReference type="Proteomes" id="UP000078492">
    <property type="component" value="Unassembled WGS sequence"/>
</dbReference>
<keyword evidence="2" id="KW-1185">Reference proteome</keyword>
<proteinExistence type="predicted"/>
<dbReference type="InterPro" id="IPR036397">
    <property type="entry name" value="RNaseH_sf"/>
</dbReference>
<evidence type="ECO:0000313" key="1">
    <source>
        <dbReference type="EMBL" id="KYN10891.1"/>
    </source>
</evidence>
<dbReference type="Gene3D" id="3.30.420.10">
    <property type="entry name" value="Ribonuclease H-like superfamily/Ribonuclease H"/>
    <property type="match status" value="1"/>
</dbReference>
<dbReference type="GO" id="GO:0003676">
    <property type="term" value="F:nucleic acid binding"/>
    <property type="evidence" value="ECO:0007669"/>
    <property type="project" value="InterPro"/>
</dbReference>
<dbReference type="Gene3D" id="1.10.10.1450">
    <property type="match status" value="1"/>
</dbReference>
<dbReference type="AlphaFoldDB" id="A0A151IU47"/>
<name>A0A151IU47_9HYME</name>
<dbReference type="PANTHER" id="PTHR46060">
    <property type="entry name" value="MARINER MOS1 TRANSPOSASE-LIKE PROTEIN"/>
    <property type="match status" value="1"/>
</dbReference>
<accession>A0A151IU47</accession>
<dbReference type="EMBL" id="KQ980972">
    <property type="protein sequence ID" value="KYN10891.1"/>
    <property type="molecule type" value="Genomic_DNA"/>
</dbReference>
<protein>
    <submittedName>
        <fullName evidence="1">Uncharacterized protein</fullName>
    </submittedName>
</protein>
<dbReference type="PANTHER" id="PTHR46060:SF1">
    <property type="entry name" value="MARINER MOS1 TRANSPOSASE-LIKE PROTEIN"/>
    <property type="match status" value="1"/>
</dbReference>
<organism evidence="1 2">
    <name type="scientific">Trachymyrmex cornetzi</name>
    <dbReference type="NCBI Taxonomy" id="471704"/>
    <lineage>
        <taxon>Eukaryota</taxon>
        <taxon>Metazoa</taxon>
        <taxon>Ecdysozoa</taxon>
        <taxon>Arthropoda</taxon>
        <taxon>Hexapoda</taxon>
        <taxon>Insecta</taxon>
        <taxon>Pterygota</taxon>
        <taxon>Neoptera</taxon>
        <taxon>Endopterygota</taxon>
        <taxon>Hymenoptera</taxon>
        <taxon>Apocrita</taxon>
        <taxon>Aculeata</taxon>
        <taxon>Formicoidea</taxon>
        <taxon>Formicidae</taxon>
        <taxon>Myrmicinae</taxon>
        <taxon>Trachymyrmex</taxon>
    </lineage>
</organism>
<evidence type="ECO:0000313" key="2">
    <source>
        <dbReference type="Proteomes" id="UP000078492"/>
    </source>
</evidence>
<dbReference type="InterPro" id="IPR052709">
    <property type="entry name" value="Transposase-MT_Hybrid"/>
</dbReference>
<reference evidence="1 2" key="1">
    <citation type="submission" date="2015-09" db="EMBL/GenBank/DDBJ databases">
        <title>Trachymyrmex cornetzi WGS genome.</title>
        <authorList>
            <person name="Nygaard S."/>
            <person name="Hu H."/>
            <person name="Boomsma J."/>
            <person name="Zhang G."/>
        </authorList>
    </citation>
    <scope>NUCLEOTIDE SEQUENCE [LARGE SCALE GENOMIC DNA]</scope>
    <source>
        <strain evidence="1">Tcor2-1</strain>
        <tissue evidence="1">Whole body</tissue>
    </source>
</reference>
<sequence>MEKQEYRILIKHCFLMGKTSEQSLQWLQKYYPTSAPSRTTVYRWFSEFKMGRTSTEDAPRSGRPKEATNAEIVKQVHRIVLSDRKVKLRELAEAVGISKKRTGYILHDLLEMKKLSARWVPRLLTADKKQQRVDDSTAGLALLQRNAGKPRKPTKAAKRLTLGREGYGLHLAPSDYYLFPNLKRWLQGKRFRSNEEVIAEIEAYFEGLNVSYYRKGIEMLENRYSKCKLYLTWYKEREREIGFNFAPGLDIKSFIGMISLKLILFI</sequence>
<gene>
    <name evidence="1" type="ORF">ALC57_16955</name>
</gene>
<dbReference type="STRING" id="471704.A0A151IU47"/>